<sequence length="109" mass="11953">MNTVHAFTSYSSFELHIGMSPHIILPITQVAPVTNTDFDSAKAASLICSLELAVLDAQDNLLVAKVSQAAAYNAHHVPNLPIVIGDHVLLLTKHYYQDYLQKGDKHTTK</sequence>
<organism evidence="1 2">
    <name type="scientific">Obba rivulosa</name>
    <dbReference type="NCBI Taxonomy" id="1052685"/>
    <lineage>
        <taxon>Eukaryota</taxon>
        <taxon>Fungi</taxon>
        <taxon>Dikarya</taxon>
        <taxon>Basidiomycota</taxon>
        <taxon>Agaricomycotina</taxon>
        <taxon>Agaricomycetes</taxon>
        <taxon>Polyporales</taxon>
        <taxon>Gelatoporiaceae</taxon>
        <taxon>Obba</taxon>
    </lineage>
</organism>
<dbReference type="Proteomes" id="UP000250043">
    <property type="component" value="Unassembled WGS sequence"/>
</dbReference>
<protein>
    <submittedName>
        <fullName evidence="1">Uncharacterized protein</fullName>
    </submittedName>
</protein>
<feature type="non-terminal residue" evidence="1">
    <location>
        <position position="109"/>
    </location>
</feature>
<dbReference type="OrthoDB" id="2797467at2759"/>
<dbReference type="EMBL" id="KV722346">
    <property type="protein sequence ID" value="OCH94194.1"/>
    <property type="molecule type" value="Genomic_DNA"/>
</dbReference>
<evidence type="ECO:0000313" key="2">
    <source>
        <dbReference type="Proteomes" id="UP000250043"/>
    </source>
</evidence>
<dbReference type="AlphaFoldDB" id="A0A8E2DQY8"/>
<keyword evidence="2" id="KW-1185">Reference proteome</keyword>
<reference evidence="1 2" key="1">
    <citation type="submission" date="2016-07" db="EMBL/GenBank/DDBJ databases">
        <title>Draft genome of the white-rot fungus Obba rivulosa 3A-2.</title>
        <authorList>
            <consortium name="DOE Joint Genome Institute"/>
            <person name="Miettinen O."/>
            <person name="Riley R."/>
            <person name="Acob R."/>
            <person name="Barry K."/>
            <person name="Cullen D."/>
            <person name="De Vries R."/>
            <person name="Hainaut M."/>
            <person name="Hatakka A."/>
            <person name="Henrissat B."/>
            <person name="Hilden K."/>
            <person name="Kuo R."/>
            <person name="Labutti K."/>
            <person name="Lipzen A."/>
            <person name="Makela M.R."/>
            <person name="Sandor L."/>
            <person name="Spatafora J.W."/>
            <person name="Grigoriev I.V."/>
            <person name="Hibbett D.S."/>
        </authorList>
    </citation>
    <scope>NUCLEOTIDE SEQUENCE [LARGE SCALE GENOMIC DNA]</scope>
    <source>
        <strain evidence="1 2">3A-2</strain>
    </source>
</reference>
<gene>
    <name evidence="1" type="ORF">OBBRIDRAFT_707325</name>
</gene>
<evidence type="ECO:0000313" key="1">
    <source>
        <dbReference type="EMBL" id="OCH94194.1"/>
    </source>
</evidence>
<accession>A0A8E2DQY8</accession>
<name>A0A8E2DQY8_9APHY</name>
<proteinExistence type="predicted"/>